<evidence type="ECO:0000256" key="1">
    <source>
        <dbReference type="SAM" id="Phobius"/>
    </source>
</evidence>
<dbReference type="GeneID" id="115624952"/>
<feature type="transmembrane region" description="Helical" evidence="1">
    <location>
        <begin position="7"/>
        <end position="28"/>
    </location>
</feature>
<protein>
    <submittedName>
        <fullName evidence="3">Uncharacterized protein LOC115624952</fullName>
    </submittedName>
</protein>
<feature type="transmembrane region" description="Helical" evidence="1">
    <location>
        <begin position="34"/>
        <end position="52"/>
    </location>
</feature>
<sequence length="83" mass="8717">MPVAVRLVEALTLITIMALIACVSLTVIVAQRTIFIAVTLLEPAVTIANILLIMTEKVLVGALLCMVTMINTVSNAIHSTGVA</sequence>
<keyword evidence="1" id="KW-0812">Transmembrane</keyword>
<organism evidence="2 3">
    <name type="scientific">Drosophila lebanonensis</name>
    <name type="common">Fruit fly</name>
    <name type="synonym">Scaptodrosophila lebanonensis</name>
    <dbReference type="NCBI Taxonomy" id="7225"/>
    <lineage>
        <taxon>Eukaryota</taxon>
        <taxon>Metazoa</taxon>
        <taxon>Ecdysozoa</taxon>
        <taxon>Arthropoda</taxon>
        <taxon>Hexapoda</taxon>
        <taxon>Insecta</taxon>
        <taxon>Pterygota</taxon>
        <taxon>Neoptera</taxon>
        <taxon>Endopterygota</taxon>
        <taxon>Diptera</taxon>
        <taxon>Brachycera</taxon>
        <taxon>Muscomorpha</taxon>
        <taxon>Ephydroidea</taxon>
        <taxon>Drosophilidae</taxon>
        <taxon>Scaptodrosophila</taxon>
    </lineage>
</organism>
<dbReference type="RefSeq" id="XP_030375664.1">
    <property type="nucleotide sequence ID" value="XM_030519804.1"/>
</dbReference>
<keyword evidence="2" id="KW-1185">Reference proteome</keyword>
<name>A0A6J2TI13_DROLE</name>
<evidence type="ECO:0000313" key="2">
    <source>
        <dbReference type="Proteomes" id="UP000504634"/>
    </source>
</evidence>
<dbReference type="Proteomes" id="UP000504634">
    <property type="component" value="Unplaced"/>
</dbReference>
<feature type="transmembrane region" description="Helical" evidence="1">
    <location>
        <begin position="59"/>
        <end position="77"/>
    </location>
</feature>
<evidence type="ECO:0000313" key="3">
    <source>
        <dbReference type="RefSeq" id="XP_030375664.1"/>
    </source>
</evidence>
<accession>A0A6J2TI13</accession>
<gene>
    <name evidence="3" type="primary">LOC115624952</name>
</gene>
<keyword evidence="1" id="KW-1133">Transmembrane helix</keyword>
<dbReference type="OrthoDB" id="8051877at2759"/>
<proteinExistence type="predicted"/>
<dbReference type="PROSITE" id="PS51257">
    <property type="entry name" value="PROKAR_LIPOPROTEIN"/>
    <property type="match status" value="1"/>
</dbReference>
<dbReference type="AlphaFoldDB" id="A0A6J2TI13"/>
<reference evidence="3" key="1">
    <citation type="submission" date="2025-08" db="UniProtKB">
        <authorList>
            <consortium name="RefSeq"/>
        </authorList>
    </citation>
    <scope>IDENTIFICATION</scope>
    <source>
        <strain evidence="3">11010-0011.00</strain>
        <tissue evidence="3">Whole body</tissue>
    </source>
</reference>
<keyword evidence="1" id="KW-0472">Membrane</keyword>